<evidence type="ECO:0000313" key="1">
    <source>
        <dbReference type="EMBL" id="MCR0982318.1"/>
    </source>
</evidence>
<comment type="caution">
    <text evidence="1">The sequence shown here is derived from an EMBL/GenBank/DDBJ whole genome shotgun (WGS) entry which is preliminary data.</text>
</comment>
<sequence>MRGNRARQPNDVMFSIFDQIGRPGAPNRIVSFTFEGASRTLLSVGGSILEMYGARGTYYLPTGVAGYGTVSPQEPFSPKDIGARGHEIGCAVTPGRDEEKGRAPGTADDIERSTARIRSALPGVLLEHCAYGNSLSREDRSRLGTYFRTGRSLEPGINRGRIDPMAIRANALRGREAEYQRAIALIHEVATQGGWLAFTLHDLCPSPGPDGVHAIALDHIVRTAVEAGCLLRSIGEAITLLGKGAPA</sequence>
<proteinExistence type="predicted"/>
<protein>
    <recommendedName>
        <fullName evidence="3">Polysaccharide deacetylase</fullName>
    </recommendedName>
</protein>
<dbReference type="SUPFAM" id="SSF88713">
    <property type="entry name" value="Glycoside hydrolase/deacetylase"/>
    <property type="match status" value="1"/>
</dbReference>
<accession>A0ABT1X2J0</accession>
<evidence type="ECO:0008006" key="3">
    <source>
        <dbReference type="Google" id="ProtNLM"/>
    </source>
</evidence>
<keyword evidence="2" id="KW-1185">Reference proteome</keyword>
<dbReference type="Proteomes" id="UP001524642">
    <property type="component" value="Unassembled WGS sequence"/>
</dbReference>
<evidence type="ECO:0000313" key="2">
    <source>
        <dbReference type="Proteomes" id="UP001524642"/>
    </source>
</evidence>
<name>A0ABT1X2J0_9PROT</name>
<reference evidence="1 2" key="1">
    <citation type="submission" date="2022-06" db="EMBL/GenBank/DDBJ databases">
        <title>Roseomonas CN29.</title>
        <authorList>
            <person name="Cheng Y."/>
            <person name="He X."/>
        </authorList>
    </citation>
    <scope>NUCLEOTIDE SEQUENCE [LARGE SCALE GENOMIC DNA]</scope>
    <source>
        <strain evidence="1 2">CN29</strain>
    </source>
</reference>
<dbReference type="InterPro" id="IPR011330">
    <property type="entry name" value="Glyco_hydro/deAcase_b/a-brl"/>
</dbReference>
<organism evidence="1 2">
    <name type="scientific">Roseomonas populi</name>
    <dbReference type="NCBI Taxonomy" id="3121582"/>
    <lineage>
        <taxon>Bacteria</taxon>
        <taxon>Pseudomonadati</taxon>
        <taxon>Pseudomonadota</taxon>
        <taxon>Alphaproteobacteria</taxon>
        <taxon>Acetobacterales</taxon>
        <taxon>Roseomonadaceae</taxon>
        <taxon>Roseomonas</taxon>
    </lineage>
</organism>
<gene>
    <name evidence="1" type="ORF">NRP21_09690</name>
</gene>
<dbReference type="EMBL" id="JANJOU010000007">
    <property type="protein sequence ID" value="MCR0982318.1"/>
    <property type="molecule type" value="Genomic_DNA"/>
</dbReference>